<reference evidence="11 12" key="2">
    <citation type="submission" date="2018-11" db="EMBL/GenBank/DDBJ databases">
        <authorList>
            <consortium name="Pathogen Informatics"/>
        </authorList>
    </citation>
    <scope>NUCLEOTIDE SEQUENCE [LARGE SCALE GENOMIC DNA]</scope>
</reference>
<dbReference type="WBParaSite" id="HNAJ_0000311901-mRNA-1">
    <property type="protein sequence ID" value="HNAJ_0000311901-mRNA-1"/>
    <property type="gene ID" value="HNAJ_0000311901"/>
</dbReference>
<dbReference type="PANTHER" id="PTHR12196">
    <property type="entry name" value="DOMAIN OF UNKNOWN FUNCTION 71 DUF71 -CONTAINING PROTEIN"/>
    <property type="match status" value="1"/>
</dbReference>
<dbReference type="Gene3D" id="3.40.50.620">
    <property type="entry name" value="HUPs"/>
    <property type="match status" value="1"/>
</dbReference>
<dbReference type="AlphaFoldDB" id="A0A0R3T7T1"/>
<evidence type="ECO:0000313" key="13">
    <source>
        <dbReference type="WBParaSite" id="HNAJ_0000311901-mRNA-1"/>
    </source>
</evidence>
<evidence type="ECO:0000256" key="7">
    <source>
        <dbReference type="ARBA" id="ARBA00031552"/>
    </source>
</evidence>
<accession>A0A0R3T7T1</accession>
<evidence type="ECO:0000256" key="4">
    <source>
        <dbReference type="ARBA" id="ARBA00018426"/>
    </source>
</evidence>
<dbReference type="EMBL" id="UZAE01001723">
    <property type="protein sequence ID" value="VDN98977.1"/>
    <property type="molecule type" value="Genomic_DNA"/>
</dbReference>
<evidence type="ECO:0000313" key="11">
    <source>
        <dbReference type="EMBL" id="VDN98977.1"/>
    </source>
</evidence>
<name>A0A0R3T7T1_RODNA</name>
<gene>
    <name evidence="11" type="ORF">HNAJ_LOCUS3118</name>
</gene>
<dbReference type="GO" id="GO:0017183">
    <property type="term" value="P:protein histidyl modification to diphthamide"/>
    <property type="evidence" value="ECO:0007669"/>
    <property type="project" value="UniProtKB-UniPathway"/>
</dbReference>
<reference evidence="13" key="1">
    <citation type="submission" date="2017-02" db="UniProtKB">
        <authorList>
            <consortium name="WormBaseParasite"/>
        </authorList>
    </citation>
    <scope>IDENTIFICATION</scope>
</reference>
<dbReference type="EC" id="6.3.1.14" evidence="3"/>
<feature type="domain" description="Diphthamide synthase" evidence="10">
    <location>
        <begin position="3"/>
        <end position="224"/>
    </location>
</feature>
<proteinExistence type="inferred from homology"/>
<dbReference type="InterPro" id="IPR030662">
    <property type="entry name" value="DPH6/MJ0570"/>
</dbReference>
<dbReference type="InterPro" id="IPR014729">
    <property type="entry name" value="Rossmann-like_a/b/a_fold"/>
</dbReference>
<dbReference type="FunFam" id="3.40.50.620:FF:000145">
    <property type="entry name" value="ATP-binding domain containing protein"/>
    <property type="match status" value="1"/>
</dbReference>
<keyword evidence="12" id="KW-1185">Reference proteome</keyword>
<comment type="pathway">
    <text evidence="1">Protein modification; peptidyl-diphthamide biosynthesis.</text>
</comment>
<protein>
    <recommendedName>
        <fullName evidence="4">Diphthine--ammonia ligase</fullName>
        <ecNumber evidence="3">6.3.1.14</ecNumber>
    </recommendedName>
    <alternativeName>
        <fullName evidence="6">ATP-binding domain-containing protein 4</fullName>
    </alternativeName>
    <alternativeName>
        <fullName evidence="5">Diphthamide synthase</fullName>
    </alternativeName>
    <alternativeName>
        <fullName evidence="7">Diphthamide synthetase</fullName>
    </alternativeName>
    <alternativeName>
        <fullName evidence="8">Protein DPH6 homolog</fullName>
    </alternativeName>
</protein>
<dbReference type="CDD" id="cd01994">
    <property type="entry name" value="AANH_PF0828-like"/>
    <property type="match status" value="1"/>
</dbReference>
<dbReference type="Pfam" id="PF01902">
    <property type="entry name" value="Diphthami_syn_2"/>
    <property type="match status" value="1"/>
</dbReference>
<dbReference type="OrthoDB" id="686384at2759"/>
<evidence type="ECO:0000256" key="9">
    <source>
        <dbReference type="ARBA" id="ARBA00048108"/>
    </source>
</evidence>
<dbReference type="Gene3D" id="3.90.1490.10">
    <property type="entry name" value="putative n-type atp pyrophosphatase, domain 2"/>
    <property type="match status" value="1"/>
</dbReference>
<dbReference type="UniPathway" id="UPA00559"/>
<dbReference type="Gene3D" id="3.30.1330.40">
    <property type="entry name" value="RutC-like"/>
    <property type="match status" value="1"/>
</dbReference>
<evidence type="ECO:0000259" key="10">
    <source>
        <dbReference type="Pfam" id="PF01902"/>
    </source>
</evidence>
<dbReference type="SUPFAM" id="SSF52402">
    <property type="entry name" value="Adenine nucleotide alpha hydrolases-like"/>
    <property type="match status" value="1"/>
</dbReference>
<comment type="catalytic activity">
    <reaction evidence="9">
        <text>diphthine-[translation elongation factor 2] + NH4(+) + ATP = diphthamide-[translation elongation factor 2] + AMP + diphosphate + H(+)</text>
        <dbReference type="Rhea" id="RHEA:19753"/>
        <dbReference type="Rhea" id="RHEA-COMP:10172"/>
        <dbReference type="Rhea" id="RHEA-COMP:10174"/>
        <dbReference type="ChEBI" id="CHEBI:15378"/>
        <dbReference type="ChEBI" id="CHEBI:16692"/>
        <dbReference type="ChEBI" id="CHEBI:28938"/>
        <dbReference type="ChEBI" id="CHEBI:30616"/>
        <dbReference type="ChEBI" id="CHEBI:33019"/>
        <dbReference type="ChEBI" id="CHEBI:82696"/>
        <dbReference type="ChEBI" id="CHEBI:456215"/>
        <dbReference type="EC" id="6.3.1.14"/>
    </reaction>
</comment>
<dbReference type="InterPro" id="IPR002761">
    <property type="entry name" value="Diphthami_syn_dom"/>
</dbReference>
<dbReference type="Proteomes" id="UP000278807">
    <property type="component" value="Unassembled WGS sequence"/>
</dbReference>
<dbReference type="PANTHER" id="PTHR12196:SF2">
    <property type="entry name" value="DIPHTHINE--AMMONIA LIGASE"/>
    <property type="match status" value="1"/>
</dbReference>
<dbReference type="InterPro" id="IPR035959">
    <property type="entry name" value="RutC-like_sf"/>
</dbReference>
<organism evidence="13">
    <name type="scientific">Rodentolepis nana</name>
    <name type="common">Dwarf tapeworm</name>
    <name type="synonym">Hymenolepis nana</name>
    <dbReference type="NCBI Taxonomy" id="102285"/>
    <lineage>
        <taxon>Eukaryota</taxon>
        <taxon>Metazoa</taxon>
        <taxon>Spiralia</taxon>
        <taxon>Lophotrochozoa</taxon>
        <taxon>Platyhelminthes</taxon>
        <taxon>Cestoda</taxon>
        <taxon>Eucestoda</taxon>
        <taxon>Cyclophyllidea</taxon>
        <taxon>Hymenolepididae</taxon>
        <taxon>Rodentolepis</taxon>
    </lineage>
</organism>
<evidence type="ECO:0000313" key="12">
    <source>
        <dbReference type="Proteomes" id="UP000278807"/>
    </source>
</evidence>
<evidence type="ECO:0000256" key="2">
    <source>
        <dbReference type="ARBA" id="ARBA00008496"/>
    </source>
</evidence>
<evidence type="ECO:0000256" key="5">
    <source>
        <dbReference type="ARBA" id="ARBA00029814"/>
    </source>
</evidence>
<sequence>MFKVVALISGGKDGIFSIMDCISQGHQIVALANMQPPPSKNNFVEIDSYMYQSVGTEGVKYLADALNLPLYQAEIRRSAQCTSMNYEVSVDDEVEDLYDLLCIVKEKHPEINAILSGAILSNYQRERVENICNRLSWHSLAFLWRRNQKELLLDMIASDVLARIVKIASYGLDVKRDLGTWISDFMPRAFKLAADPECSLNPCGEGGEFETFTFDCPIFHKRIVATEPPEVIVHSSDLYSTVAYLHFPGLRLEDKSDVLKSTDLLSIEKSILVDGNREIRHPFVTNEKRCENLLESVTEEISADVLGVPIVESKMPVSPEFPATSVLTANSFGANYESAAETILHACSHVKTIISRKSFNRATASADDVLHCIMTINLKISDEYIQKAVDCGFRNLFETRLNSPPSFLCVSTPLNRSTFEQFGDCDANAGVAKDIRVVVSIACILASPEGRSTMNMETMRVRSLSHWAPAIPLTQFHSQAVMYFSQDCFFSGVIGVMPETGELPSVSEVVSDGLPLHIEQQCWLALRHVHRLIMAMEQCGWQYLAYAVVYATSIETLHRSKEQFHTTVCDALSERKESRQCLCQALIVWVVIPNLPNGAAVQWQFATSKRICSQDGYRSVMYDKEASAKLDVGSNYLFLMKADAFPPLETQGMVIPVERFLEDDMKIACINLCCE</sequence>
<evidence type="ECO:0000256" key="6">
    <source>
        <dbReference type="ARBA" id="ARBA00031202"/>
    </source>
</evidence>
<evidence type="ECO:0000256" key="1">
    <source>
        <dbReference type="ARBA" id="ARBA00005156"/>
    </source>
</evidence>
<evidence type="ECO:0000256" key="8">
    <source>
        <dbReference type="ARBA" id="ARBA00032849"/>
    </source>
</evidence>
<evidence type="ECO:0000256" key="3">
    <source>
        <dbReference type="ARBA" id="ARBA00012089"/>
    </source>
</evidence>
<dbReference type="GO" id="GO:0017178">
    <property type="term" value="F:diphthine-ammonia ligase activity"/>
    <property type="evidence" value="ECO:0007669"/>
    <property type="project" value="UniProtKB-EC"/>
</dbReference>
<dbReference type="STRING" id="102285.A0A0R3T7T1"/>
<comment type="similarity">
    <text evidence="2">Belongs to the Diphthine--ammonia ligase family.</text>
</comment>
<dbReference type="NCBIfam" id="TIGR00290">
    <property type="entry name" value="MJ0570_dom"/>
    <property type="match status" value="1"/>
</dbReference>